<evidence type="ECO:0000313" key="4">
    <source>
        <dbReference type="EMBL" id="MFA0810960.1"/>
    </source>
</evidence>
<dbReference type="InterPro" id="IPR036922">
    <property type="entry name" value="Rieske_2Fe-2S_sf"/>
</dbReference>
<keyword evidence="2" id="KW-0534">Nitrate assimilation</keyword>
<accession>A0ABV4NZ63</accession>
<keyword evidence="5" id="KW-1185">Reference proteome</keyword>
<sequence length="170" mass="19075">MPVSKLHYFHFQVFINSCEEFIMISAALQQNQKNSIAITHPQWLPICQRSDLVNNSGVCALWGDTCTKSVETANPTGKIVAKKSIALFFLPDQKQQLYAVDNWDPIAQAGVIARGMIAELEGELTVASPLYKHHFRLIDGVCMEDSSIRLATYPMAINRDTVYIDCNKIQ</sequence>
<reference evidence="4 5" key="1">
    <citation type="submission" date="2024-08" db="EMBL/GenBank/DDBJ databases">
        <authorList>
            <person name="Ishaq N."/>
        </authorList>
    </citation>
    <scope>NUCLEOTIDE SEQUENCE [LARGE SCALE GENOMIC DNA]</scope>
    <source>
        <strain evidence="4 5">DSM 18651</strain>
    </source>
</reference>
<dbReference type="RefSeq" id="WP_371838532.1">
    <property type="nucleotide sequence ID" value="NZ_JBGMEK010000014.1"/>
</dbReference>
<dbReference type="PROSITE" id="PS51300">
    <property type="entry name" value="NIRD"/>
    <property type="match status" value="1"/>
</dbReference>
<evidence type="ECO:0000256" key="1">
    <source>
        <dbReference type="ARBA" id="ARBA00023002"/>
    </source>
</evidence>
<dbReference type="Pfam" id="PF13806">
    <property type="entry name" value="Rieske_2"/>
    <property type="match status" value="1"/>
</dbReference>
<dbReference type="PANTHER" id="PTHR40562:SF1">
    <property type="entry name" value="NITRITE REDUCTASE (NADH) SMALL SUBUNIT"/>
    <property type="match status" value="1"/>
</dbReference>
<dbReference type="EMBL" id="JBGMEK010000014">
    <property type="protein sequence ID" value="MFA0810960.1"/>
    <property type="molecule type" value="Genomic_DNA"/>
</dbReference>
<dbReference type="SUPFAM" id="SSF50022">
    <property type="entry name" value="ISP domain"/>
    <property type="match status" value="1"/>
</dbReference>
<evidence type="ECO:0000313" key="5">
    <source>
        <dbReference type="Proteomes" id="UP001569428"/>
    </source>
</evidence>
<dbReference type="Proteomes" id="UP001569428">
    <property type="component" value="Unassembled WGS sequence"/>
</dbReference>
<organism evidence="4 5">
    <name type="scientific">Microbulbifer epialgicus</name>
    <dbReference type="NCBI Taxonomy" id="393907"/>
    <lineage>
        <taxon>Bacteria</taxon>
        <taxon>Pseudomonadati</taxon>
        <taxon>Pseudomonadota</taxon>
        <taxon>Gammaproteobacteria</taxon>
        <taxon>Cellvibrionales</taxon>
        <taxon>Microbulbiferaceae</taxon>
        <taxon>Microbulbifer</taxon>
    </lineage>
</organism>
<dbReference type="CDD" id="cd03529">
    <property type="entry name" value="Rieske_NirD"/>
    <property type="match status" value="1"/>
</dbReference>
<evidence type="ECO:0000259" key="3">
    <source>
        <dbReference type="Pfam" id="PF13806"/>
    </source>
</evidence>
<dbReference type="InterPro" id="IPR012748">
    <property type="entry name" value="Rieske-like_NirD"/>
</dbReference>
<protein>
    <submittedName>
        <fullName evidence="4">Nitrite reductase small subunit NirD</fullName>
    </submittedName>
</protein>
<feature type="domain" description="Rieske-like [2Fe-2S]" evidence="3">
    <location>
        <begin position="76"/>
        <end position="164"/>
    </location>
</feature>
<comment type="caution">
    <text evidence="4">The sequence shown here is derived from an EMBL/GenBank/DDBJ whole genome shotgun (WGS) entry which is preliminary data.</text>
</comment>
<proteinExistence type="predicted"/>
<dbReference type="NCBIfam" id="TIGR02378">
    <property type="entry name" value="nirD_assim_sml"/>
    <property type="match status" value="1"/>
</dbReference>
<name>A0ABV4NZ63_9GAMM</name>
<dbReference type="Gene3D" id="2.102.10.10">
    <property type="entry name" value="Rieske [2Fe-2S] iron-sulphur domain"/>
    <property type="match status" value="1"/>
</dbReference>
<keyword evidence="1" id="KW-0560">Oxidoreductase</keyword>
<gene>
    <name evidence="4" type="primary">nirD</name>
    <name evidence="4" type="ORF">ACCI49_08495</name>
</gene>
<dbReference type="InterPro" id="IPR017881">
    <property type="entry name" value="NirD"/>
</dbReference>
<evidence type="ECO:0000256" key="2">
    <source>
        <dbReference type="ARBA" id="ARBA00023063"/>
    </source>
</evidence>
<dbReference type="PANTHER" id="PTHR40562">
    <property type="match status" value="1"/>
</dbReference>